<feature type="transmembrane region" description="Helical" evidence="10">
    <location>
        <begin position="138"/>
        <end position="156"/>
    </location>
</feature>
<comment type="subcellular location">
    <subcellularLocation>
        <location evidence="1">Membrane</location>
        <topology evidence="1">Multi-pass membrane protein</topology>
    </subcellularLocation>
</comment>
<keyword evidence="14" id="KW-1185">Reference proteome</keyword>
<dbReference type="CDD" id="cd03244">
    <property type="entry name" value="ABCC_MRP_domain2"/>
    <property type="match status" value="1"/>
</dbReference>
<feature type="domain" description="ABC transporter" evidence="11">
    <location>
        <begin position="1383"/>
        <end position="1615"/>
    </location>
</feature>
<dbReference type="STRING" id="93625.A0A409XC71"/>
<keyword evidence="4" id="KW-0677">Repeat</keyword>
<evidence type="ECO:0000256" key="2">
    <source>
        <dbReference type="ARBA" id="ARBA00022448"/>
    </source>
</evidence>
<dbReference type="Pfam" id="PF00664">
    <property type="entry name" value="ABC_membrane"/>
    <property type="match status" value="2"/>
</dbReference>
<dbReference type="PANTHER" id="PTHR24223">
    <property type="entry name" value="ATP-BINDING CASSETTE SUB-FAMILY C"/>
    <property type="match status" value="1"/>
</dbReference>
<evidence type="ECO:0000256" key="9">
    <source>
        <dbReference type="SAM" id="MobiDB-lite"/>
    </source>
</evidence>
<sequence length="1633" mass="182343">MAEVSRRFGYQNPLFYPYLALPVNPIFSKEIRAIPFVLTCTLFSVQLLHFFVKRFRNSGQTYEDGASFTTDTTPPGRITRLKNHISSFGGNTIYAFLTARLLGSTTLLVLSVITVHGCGFSPSGWKDIRATFKECPELFLTITYLYATFLSLLALTSKAHGKWATRCNIVILLSVLGVYAYRDVWPLATYHERPADEAEGTVLIYKIAILVFTAGVIPLFIPRLYTPIDPMVRLFLNTLRAYADYNCKDPEAAPNPEQTASLFSMMAYTFLDSTILLGYRVSHLKADQLAPLSDRDRAQYRTKKAFPHLDVFHGAKRRSLFWGLMRVYRKEYIMLSISIIWYSLGGFAAPIGINRVLNYMETNGEGAEIRPWFWILWLFAGPLIQSISFQWYIFIATRTLVRAEGLITQLVFEHSLRIRMKAETPKDQPAVKQQPSTLGTPTDSAVVTPDNASAITDAESEHTTEVAHSQSSTVVAVSREPSSASTLRAAKEHAKGKIEADSKSSAKDSKNSDSDNLVGKINNLVTTDLNNITNARDFLMIILYIPVQITFCMIFLYKVLGWSSLVGVSIMIVLIPVPGYLASLLQKAQVQRMKMTDARVQAVSETVGILRMIKLFGWEKKMSDRLEKTRQEELRWLWKLKLLDQLNGLLGFLYPMLTMLASYTLYTLVMKEELTPSKIFSSITVFNMLREQFYRLLRQSVDMIQGKVSLDRVENFLYNTELLDTYLDKPSTPAPEVAIAADSSSEIGFRNATFTWSLDEDDGTLTPSRRQFKLRIKDELLFKRNRINLIIGPTGSGKTSILMALLGEMHFVASNPDSWFNLPREGGIAYAAQESWVQNDTIKNNILFRAPLDEERYKKVIKQCALERDLELFEAGDATEVGERGLTLSGGQKARITLARAIYSNAEIILLDDIFAALDVHTATWIVDKCFKGDLIKNRTILLVTHNIALASPVANFIVSIGSDGRIKSQGTKVSSALKHNPALAAEVEHDKEVTEIAQTEIETEVAPAKKPSADGKLVIAEEIAEGHVTWKSIMLLIRGMGGDHPFVYYTVILVVLVLVEFMVTFQTWYLGYWGQQYVGRDPSTVNAIYYINTYAAIAMCSWVINFAVYLFFVIGSMRASKTINKMLMDSVLGSTLRWLDETPTARIITRCTQDIRTIDSQLPQNGMWLVDCMIGLMTKLGAVVIFTPIFLFPGLGVGMIGFYLGNMYLRAQLSVKRETSNARSPMLSHFSAAIHGIVSIRAYGAQDPFKNESLNRINHYTRVARTSYNLNRWIGVRMDFLGALFTSGLALYLLYGPSIGASNTGFSLTMASDLTMFILYVVRLANEFEVNSNRYCKPTIYAWRILTANSLERIQSYLEIEHEPKSTPAGQPPAAWPTSGDLRVEHLNARYSQTGPSVLNDISFHVESGQRVGIVGRTGSGKSSLTLALLRCILTEGTVYYDGLATNTINLDALRSSITIIPQTPELLSGTLRQNLDPFDQNNDATLNDALRSAGLFSLQEEGDEGRLTLDSVISGGGANLSVGQRQIIALARAMVRGSKLLILDEDYKTDSVIQNTLRTELGGDVTVITVAHRLQTIMDSDRIIVLDNGQMAEFGKPKELLENKSGILRALVDSSEDKDTLYTLAGHTQTD</sequence>
<feature type="transmembrane region" description="Helical" evidence="10">
    <location>
        <begin position="93"/>
        <end position="118"/>
    </location>
</feature>
<keyword evidence="5" id="KW-0547">Nucleotide-binding</keyword>
<feature type="transmembrane region" description="Helical" evidence="10">
    <location>
        <begin position="1090"/>
        <end position="1116"/>
    </location>
</feature>
<evidence type="ECO:0008006" key="15">
    <source>
        <dbReference type="Google" id="ProtNLM"/>
    </source>
</evidence>
<feature type="transmembrane region" description="Helical" evidence="10">
    <location>
        <begin position="373"/>
        <end position="394"/>
    </location>
</feature>
<comment type="caution">
    <text evidence="13">The sequence shown here is derived from an EMBL/GenBank/DDBJ whole genome shotgun (WGS) entry which is preliminary data.</text>
</comment>
<dbReference type="InterPro" id="IPR003593">
    <property type="entry name" value="AAA+_ATPase"/>
</dbReference>
<keyword evidence="6" id="KW-0067">ATP-binding</keyword>
<keyword evidence="8 10" id="KW-0472">Membrane</keyword>
<dbReference type="InterPro" id="IPR011527">
    <property type="entry name" value="ABC1_TM_dom"/>
</dbReference>
<reference evidence="13 14" key="1">
    <citation type="journal article" date="2018" name="Evol. Lett.">
        <title>Horizontal gene cluster transfer increased hallucinogenic mushroom diversity.</title>
        <authorList>
            <person name="Reynolds H.T."/>
            <person name="Vijayakumar V."/>
            <person name="Gluck-Thaler E."/>
            <person name="Korotkin H.B."/>
            <person name="Matheny P.B."/>
            <person name="Slot J.C."/>
        </authorList>
    </citation>
    <scope>NUCLEOTIDE SEQUENCE [LARGE SCALE GENOMIC DNA]</scope>
    <source>
        <strain evidence="13 14">2631</strain>
    </source>
</reference>
<feature type="transmembrane region" description="Helical" evidence="10">
    <location>
        <begin position="563"/>
        <end position="585"/>
    </location>
</feature>
<dbReference type="InterPro" id="IPR027417">
    <property type="entry name" value="P-loop_NTPase"/>
</dbReference>
<accession>A0A409XC71</accession>
<dbReference type="PROSITE" id="PS00211">
    <property type="entry name" value="ABC_TRANSPORTER_1"/>
    <property type="match status" value="1"/>
</dbReference>
<dbReference type="SMART" id="SM00382">
    <property type="entry name" value="AAA"/>
    <property type="match status" value="2"/>
</dbReference>
<feature type="transmembrane region" description="Helical" evidence="10">
    <location>
        <begin position="538"/>
        <end position="557"/>
    </location>
</feature>
<dbReference type="Proteomes" id="UP000283269">
    <property type="component" value="Unassembled WGS sequence"/>
</dbReference>
<protein>
    <recommendedName>
        <fullName evidence="15">P-loop containing nucleoside triphosphate hydrolase protein</fullName>
    </recommendedName>
</protein>
<keyword evidence="3 10" id="KW-0812">Transmembrane</keyword>
<evidence type="ECO:0000256" key="1">
    <source>
        <dbReference type="ARBA" id="ARBA00004141"/>
    </source>
</evidence>
<dbReference type="CDD" id="cd03250">
    <property type="entry name" value="ABCC_MRP_domain1"/>
    <property type="match status" value="1"/>
</dbReference>
<dbReference type="InterPro" id="IPR036640">
    <property type="entry name" value="ABC1_TM_sf"/>
</dbReference>
<proteinExistence type="predicted"/>
<evidence type="ECO:0000259" key="12">
    <source>
        <dbReference type="PROSITE" id="PS50929"/>
    </source>
</evidence>
<dbReference type="CDD" id="cd18596">
    <property type="entry name" value="ABC_6TM_VMR1_D1_like"/>
    <property type="match status" value="1"/>
</dbReference>
<dbReference type="SUPFAM" id="SSF90123">
    <property type="entry name" value="ABC transporter transmembrane region"/>
    <property type="match status" value="2"/>
</dbReference>
<dbReference type="InterPro" id="IPR003439">
    <property type="entry name" value="ABC_transporter-like_ATP-bd"/>
</dbReference>
<evidence type="ECO:0000256" key="8">
    <source>
        <dbReference type="ARBA" id="ARBA00023136"/>
    </source>
</evidence>
<feature type="domain" description="ABC transmembrane type-1" evidence="12">
    <location>
        <begin position="1052"/>
        <end position="1330"/>
    </location>
</feature>
<feature type="compositionally biased region" description="Basic and acidic residues" evidence="9">
    <location>
        <begin position="489"/>
        <end position="513"/>
    </location>
</feature>
<feature type="transmembrane region" description="Helical" evidence="10">
    <location>
        <begin position="33"/>
        <end position="52"/>
    </location>
</feature>
<dbReference type="GO" id="GO:0005524">
    <property type="term" value="F:ATP binding"/>
    <property type="evidence" value="ECO:0007669"/>
    <property type="project" value="UniProtKB-KW"/>
</dbReference>
<feature type="transmembrane region" description="Helical" evidence="10">
    <location>
        <begin position="1047"/>
        <end position="1070"/>
    </location>
</feature>
<dbReference type="CDD" id="cd18604">
    <property type="entry name" value="ABC_6TM_VMR1_D2_like"/>
    <property type="match status" value="1"/>
</dbReference>
<dbReference type="InterPro" id="IPR017871">
    <property type="entry name" value="ABC_transporter-like_CS"/>
</dbReference>
<dbReference type="InParanoid" id="A0A409XC71"/>
<keyword evidence="2" id="KW-0813">Transport</keyword>
<dbReference type="Gene3D" id="1.20.1560.10">
    <property type="entry name" value="ABC transporter type 1, transmembrane domain"/>
    <property type="match status" value="3"/>
</dbReference>
<feature type="domain" description="ABC transmembrane type-1" evidence="12">
    <location>
        <begin position="343"/>
        <end position="705"/>
    </location>
</feature>
<dbReference type="PROSITE" id="PS50929">
    <property type="entry name" value="ABC_TM1F"/>
    <property type="match status" value="2"/>
</dbReference>
<evidence type="ECO:0000256" key="5">
    <source>
        <dbReference type="ARBA" id="ARBA00022741"/>
    </source>
</evidence>
<feature type="compositionally biased region" description="Polar residues" evidence="9">
    <location>
        <begin position="431"/>
        <end position="454"/>
    </location>
</feature>
<dbReference type="GO" id="GO:0016887">
    <property type="term" value="F:ATP hydrolysis activity"/>
    <property type="evidence" value="ECO:0007669"/>
    <property type="project" value="InterPro"/>
</dbReference>
<dbReference type="Pfam" id="PF00005">
    <property type="entry name" value="ABC_tran"/>
    <property type="match status" value="2"/>
</dbReference>
<dbReference type="FunCoup" id="A0A409XC71">
    <property type="interactions" value="37"/>
</dbReference>
<dbReference type="InterPro" id="IPR050173">
    <property type="entry name" value="ABC_transporter_C-like"/>
</dbReference>
<dbReference type="Gene3D" id="3.40.50.300">
    <property type="entry name" value="P-loop containing nucleotide triphosphate hydrolases"/>
    <property type="match status" value="2"/>
</dbReference>
<gene>
    <name evidence="13" type="ORF">CVT25_002118</name>
</gene>
<feature type="transmembrane region" description="Helical" evidence="10">
    <location>
        <begin position="163"/>
        <end position="182"/>
    </location>
</feature>
<feature type="transmembrane region" description="Helical" evidence="10">
    <location>
        <begin position="646"/>
        <end position="666"/>
    </location>
</feature>
<dbReference type="FunFam" id="3.40.50.300:FF:000838">
    <property type="entry name" value="ABC multidrug transporter (Eurofung)"/>
    <property type="match status" value="1"/>
</dbReference>
<feature type="transmembrane region" description="Helical" evidence="10">
    <location>
        <begin position="202"/>
        <end position="221"/>
    </location>
</feature>
<dbReference type="OrthoDB" id="6500128at2759"/>
<evidence type="ECO:0000256" key="10">
    <source>
        <dbReference type="SAM" id="Phobius"/>
    </source>
</evidence>
<name>A0A409XC71_PSICY</name>
<dbReference type="FunFam" id="1.20.1560.10:FF:000013">
    <property type="entry name" value="ABC transporter C family member 2"/>
    <property type="match status" value="1"/>
</dbReference>
<dbReference type="GO" id="GO:0016020">
    <property type="term" value="C:membrane"/>
    <property type="evidence" value="ECO:0007669"/>
    <property type="project" value="UniProtKB-SubCell"/>
</dbReference>
<organism evidence="13 14">
    <name type="scientific">Psilocybe cyanescens</name>
    <dbReference type="NCBI Taxonomy" id="93625"/>
    <lineage>
        <taxon>Eukaryota</taxon>
        <taxon>Fungi</taxon>
        <taxon>Dikarya</taxon>
        <taxon>Basidiomycota</taxon>
        <taxon>Agaricomycotina</taxon>
        <taxon>Agaricomycetes</taxon>
        <taxon>Agaricomycetidae</taxon>
        <taxon>Agaricales</taxon>
        <taxon>Agaricineae</taxon>
        <taxon>Strophariaceae</taxon>
        <taxon>Psilocybe</taxon>
    </lineage>
</organism>
<evidence type="ECO:0000313" key="13">
    <source>
        <dbReference type="EMBL" id="PPQ88372.1"/>
    </source>
</evidence>
<feature type="compositionally biased region" description="Polar residues" evidence="9">
    <location>
        <begin position="466"/>
        <end position="486"/>
    </location>
</feature>
<feature type="transmembrane region" description="Helical" evidence="10">
    <location>
        <begin position="1184"/>
        <end position="1207"/>
    </location>
</feature>
<evidence type="ECO:0000256" key="3">
    <source>
        <dbReference type="ARBA" id="ARBA00022692"/>
    </source>
</evidence>
<feature type="transmembrane region" description="Helical" evidence="10">
    <location>
        <begin position="332"/>
        <end position="353"/>
    </location>
</feature>
<dbReference type="SUPFAM" id="SSF52540">
    <property type="entry name" value="P-loop containing nucleoside triphosphate hydrolases"/>
    <property type="match status" value="2"/>
</dbReference>
<evidence type="ECO:0000256" key="4">
    <source>
        <dbReference type="ARBA" id="ARBA00022737"/>
    </source>
</evidence>
<feature type="domain" description="ABC transporter" evidence="11">
    <location>
        <begin position="758"/>
        <end position="988"/>
    </location>
</feature>
<evidence type="ECO:0000259" key="11">
    <source>
        <dbReference type="PROSITE" id="PS50893"/>
    </source>
</evidence>
<dbReference type="GO" id="GO:0140359">
    <property type="term" value="F:ABC-type transporter activity"/>
    <property type="evidence" value="ECO:0007669"/>
    <property type="project" value="InterPro"/>
</dbReference>
<keyword evidence="7 10" id="KW-1133">Transmembrane helix</keyword>
<evidence type="ECO:0000256" key="7">
    <source>
        <dbReference type="ARBA" id="ARBA00022989"/>
    </source>
</evidence>
<feature type="region of interest" description="Disordered" evidence="9">
    <location>
        <begin position="423"/>
        <end position="514"/>
    </location>
</feature>
<evidence type="ECO:0000256" key="6">
    <source>
        <dbReference type="ARBA" id="ARBA00022840"/>
    </source>
</evidence>
<dbReference type="PANTHER" id="PTHR24223:SF356">
    <property type="entry name" value="ATP-BINDING CASSETTE TRANSPORTER ABC4"/>
    <property type="match status" value="1"/>
</dbReference>
<evidence type="ECO:0000313" key="14">
    <source>
        <dbReference type="Proteomes" id="UP000283269"/>
    </source>
</evidence>
<dbReference type="PROSITE" id="PS50893">
    <property type="entry name" value="ABC_TRANSPORTER_2"/>
    <property type="match status" value="2"/>
</dbReference>
<dbReference type="EMBL" id="NHYD01002089">
    <property type="protein sequence ID" value="PPQ88372.1"/>
    <property type="molecule type" value="Genomic_DNA"/>
</dbReference>